<comment type="caution">
    <text evidence="1">The sequence shown here is derived from an EMBL/GenBank/DDBJ whole genome shotgun (WGS) entry which is preliminary data.</text>
</comment>
<dbReference type="NCBIfam" id="NF040898">
    <property type="entry name" value="CC_mini_metal"/>
    <property type="match status" value="1"/>
</dbReference>
<organism evidence="1 2">
    <name type="scientific">Youngiibacter multivorans</name>
    <dbReference type="NCBI Taxonomy" id="937251"/>
    <lineage>
        <taxon>Bacteria</taxon>
        <taxon>Bacillati</taxon>
        <taxon>Bacillota</taxon>
        <taxon>Clostridia</taxon>
        <taxon>Eubacteriales</taxon>
        <taxon>Clostridiaceae</taxon>
        <taxon>Youngiibacter</taxon>
    </lineage>
</organism>
<protein>
    <submittedName>
        <fullName evidence="1">Uncharacterized protein</fullName>
    </submittedName>
</protein>
<sequence>MKKWFKEFIERLGKSNEKTFGSGSLKCCDLNKEEKKK</sequence>
<accession>A0ABS4G1A3</accession>
<evidence type="ECO:0000313" key="2">
    <source>
        <dbReference type="Proteomes" id="UP001519271"/>
    </source>
</evidence>
<reference evidence="1 2" key="1">
    <citation type="submission" date="2021-03" db="EMBL/GenBank/DDBJ databases">
        <title>Genomic Encyclopedia of Type Strains, Phase IV (KMG-IV): sequencing the most valuable type-strain genomes for metagenomic binning, comparative biology and taxonomic classification.</title>
        <authorList>
            <person name="Goeker M."/>
        </authorList>
    </citation>
    <scope>NUCLEOTIDE SEQUENCE [LARGE SCALE GENOMIC DNA]</scope>
    <source>
        <strain evidence="1 2">DSM 6139</strain>
    </source>
</reference>
<name>A0ABS4G1A3_9CLOT</name>
<evidence type="ECO:0000313" key="1">
    <source>
        <dbReference type="EMBL" id="MBP1918325.1"/>
    </source>
</evidence>
<keyword evidence="2" id="KW-1185">Reference proteome</keyword>
<gene>
    <name evidence="1" type="ORF">J2Z34_000797</name>
</gene>
<proteinExistence type="predicted"/>
<dbReference type="RefSeq" id="WP_342453091.1">
    <property type="nucleotide sequence ID" value="NZ_JAGGKC010000004.1"/>
</dbReference>
<dbReference type="Proteomes" id="UP001519271">
    <property type="component" value="Unassembled WGS sequence"/>
</dbReference>
<dbReference type="EMBL" id="JAGGKC010000004">
    <property type="protein sequence ID" value="MBP1918325.1"/>
    <property type="molecule type" value="Genomic_DNA"/>
</dbReference>